<dbReference type="EMBL" id="KN837666">
    <property type="protein sequence ID" value="KIJ23463.1"/>
    <property type="molecule type" value="Genomic_DNA"/>
</dbReference>
<feature type="region of interest" description="Disordered" evidence="1">
    <location>
        <begin position="143"/>
        <end position="167"/>
    </location>
</feature>
<sequence>MNSTALLLQPSDFLTVPLPAVANYQQPLGWNPDEDFSLLFDSNFEPLQGIAYPTTENGVFQLNISGMDFGSFPDSRPLQVSMGTEQLQQYEQYNQQNNIVQSFMMMNGLQNGESTSYSNGDGAFQNDASTSYANGASYANGSGSFGESSNSFASLAGPPSTQSTTLDWNQSFGEFASFIQEPQYQAEQAPTPTNEVYEQPPTSVAPHSLQLPTQPTGVAPQALQLPAPPQHQPYVPPAGAAYSSQRKVGGRWQPPVAPTPEPETPRMTAAAGMPY</sequence>
<evidence type="ECO:0000313" key="3">
    <source>
        <dbReference type="Proteomes" id="UP000054279"/>
    </source>
</evidence>
<name>A0A0C9T3K9_SPHS4</name>
<feature type="compositionally biased region" description="Pro residues" evidence="1">
    <location>
        <begin position="226"/>
        <end position="236"/>
    </location>
</feature>
<evidence type="ECO:0000313" key="2">
    <source>
        <dbReference type="EMBL" id="KIJ23463.1"/>
    </source>
</evidence>
<feature type="compositionally biased region" description="Low complexity" evidence="1">
    <location>
        <begin position="143"/>
        <end position="154"/>
    </location>
</feature>
<organism evidence="2 3">
    <name type="scientific">Sphaerobolus stellatus (strain SS14)</name>
    <dbReference type="NCBI Taxonomy" id="990650"/>
    <lineage>
        <taxon>Eukaryota</taxon>
        <taxon>Fungi</taxon>
        <taxon>Dikarya</taxon>
        <taxon>Basidiomycota</taxon>
        <taxon>Agaricomycotina</taxon>
        <taxon>Agaricomycetes</taxon>
        <taxon>Phallomycetidae</taxon>
        <taxon>Geastrales</taxon>
        <taxon>Sphaerobolaceae</taxon>
        <taxon>Sphaerobolus</taxon>
    </lineage>
</organism>
<feature type="region of interest" description="Disordered" evidence="1">
    <location>
        <begin position="184"/>
        <end position="206"/>
    </location>
</feature>
<feature type="region of interest" description="Disordered" evidence="1">
    <location>
        <begin position="223"/>
        <end position="275"/>
    </location>
</feature>
<dbReference type="Proteomes" id="UP000054279">
    <property type="component" value="Unassembled WGS sequence"/>
</dbReference>
<dbReference type="AlphaFoldDB" id="A0A0C9T3K9"/>
<feature type="compositionally biased region" description="Polar residues" evidence="1">
    <location>
        <begin position="184"/>
        <end position="202"/>
    </location>
</feature>
<dbReference type="HOGENOM" id="CLU_1012562_0_0_1"/>
<gene>
    <name evidence="2" type="ORF">M422DRAFT_56828</name>
</gene>
<reference evidence="2 3" key="1">
    <citation type="submission" date="2014-06" db="EMBL/GenBank/DDBJ databases">
        <title>Evolutionary Origins and Diversification of the Mycorrhizal Mutualists.</title>
        <authorList>
            <consortium name="DOE Joint Genome Institute"/>
            <consortium name="Mycorrhizal Genomics Consortium"/>
            <person name="Kohler A."/>
            <person name="Kuo A."/>
            <person name="Nagy L.G."/>
            <person name="Floudas D."/>
            <person name="Copeland A."/>
            <person name="Barry K.W."/>
            <person name="Cichocki N."/>
            <person name="Veneault-Fourrey C."/>
            <person name="LaButti K."/>
            <person name="Lindquist E.A."/>
            <person name="Lipzen A."/>
            <person name="Lundell T."/>
            <person name="Morin E."/>
            <person name="Murat C."/>
            <person name="Riley R."/>
            <person name="Ohm R."/>
            <person name="Sun H."/>
            <person name="Tunlid A."/>
            <person name="Henrissat B."/>
            <person name="Grigoriev I.V."/>
            <person name="Hibbett D.S."/>
            <person name="Martin F."/>
        </authorList>
    </citation>
    <scope>NUCLEOTIDE SEQUENCE [LARGE SCALE GENOMIC DNA]</scope>
    <source>
        <strain evidence="2 3">SS14</strain>
    </source>
</reference>
<proteinExistence type="predicted"/>
<accession>A0A0C9T3K9</accession>
<evidence type="ECO:0000256" key="1">
    <source>
        <dbReference type="SAM" id="MobiDB-lite"/>
    </source>
</evidence>
<protein>
    <submittedName>
        <fullName evidence="2">Uncharacterized protein</fullName>
    </submittedName>
</protein>
<keyword evidence="3" id="KW-1185">Reference proteome</keyword>